<accession>A0A1X0QH35</accession>
<evidence type="ECO:0000313" key="1">
    <source>
        <dbReference type="EMBL" id="ORD98995.1"/>
    </source>
</evidence>
<dbReference type="AlphaFoldDB" id="A0A1X0QH35"/>
<name>A0A1X0QH35_9MICR</name>
<dbReference type="SUPFAM" id="SSF46689">
    <property type="entry name" value="Homeodomain-like"/>
    <property type="match status" value="1"/>
</dbReference>
<dbReference type="Proteomes" id="UP000192501">
    <property type="component" value="Unassembled WGS sequence"/>
</dbReference>
<dbReference type="InterPro" id="IPR009057">
    <property type="entry name" value="Homeodomain-like_sf"/>
</dbReference>
<dbReference type="InterPro" id="IPR036388">
    <property type="entry name" value="WH-like_DNA-bd_sf"/>
</dbReference>
<evidence type="ECO:0000313" key="2">
    <source>
        <dbReference type="Proteomes" id="UP000192501"/>
    </source>
</evidence>
<gene>
    <name evidence="1" type="ORF">A0H76_1579</name>
</gene>
<reference evidence="1 2" key="1">
    <citation type="journal article" date="2017" name="Environ. Microbiol.">
        <title>Decay of the glycolytic pathway and adaptation to intranuclear parasitism within Enterocytozoonidae microsporidia.</title>
        <authorList>
            <person name="Wiredu Boakye D."/>
            <person name="Jaroenlak P."/>
            <person name="Prachumwat A."/>
            <person name="Williams T.A."/>
            <person name="Bateman K.S."/>
            <person name="Itsathitphaisarn O."/>
            <person name="Sritunyalucksana K."/>
            <person name="Paszkiewicz K.H."/>
            <person name="Moore K.A."/>
            <person name="Stentiford G.D."/>
            <person name="Williams B.A."/>
        </authorList>
    </citation>
    <scope>NUCLEOTIDE SEQUENCE [LARGE SCALE GENOMIC DNA]</scope>
    <source>
        <strain evidence="2">canceri</strain>
    </source>
</reference>
<comment type="caution">
    <text evidence="1">The sequence shown here is derived from an EMBL/GenBank/DDBJ whole genome shotgun (WGS) entry which is preliminary data.</text>
</comment>
<sequence length="83" mass="9437">MLKKFSGRFFLNTTVSNDDRQRIVTKSLEGHSVRVIVDMLVMPFQTINSIVKHYNTSGKVLLQSRGGERCSKLNLDIKEPILS</sequence>
<dbReference type="Gene3D" id="1.10.10.10">
    <property type="entry name" value="Winged helix-like DNA-binding domain superfamily/Winged helix DNA-binding domain"/>
    <property type="match status" value="1"/>
</dbReference>
<organism evidence="1 2">
    <name type="scientific">Hepatospora eriocheir</name>
    <dbReference type="NCBI Taxonomy" id="1081669"/>
    <lineage>
        <taxon>Eukaryota</taxon>
        <taxon>Fungi</taxon>
        <taxon>Fungi incertae sedis</taxon>
        <taxon>Microsporidia</taxon>
        <taxon>Hepatosporidae</taxon>
        <taxon>Hepatospora</taxon>
    </lineage>
</organism>
<proteinExistence type="predicted"/>
<protein>
    <submittedName>
        <fullName evidence="1">Uncharacterized protein</fullName>
    </submittedName>
</protein>
<dbReference type="EMBL" id="LTAI01000342">
    <property type="protein sequence ID" value="ORD98995.1"/>
    <property type="molecule type" value="Genomic_DNA"/>
</dbReference>
<dbReference type="VEuPathDB" id="MicrosporidiaDB:A0H76_1579"/>